<feature type="transmembrane region" description="Helical" evidence="2">
    <location>
        <begin position="32"/>
        <end position="53"/>
    </location>
</feature>
<keyword evidence="2" id="KW-0812">Transmembrane</keyword>
<evidence type="ECO:0008006" key="5">
    <source>
        <dbReference type="Google" id="ProtNLM"/>
    </source>
</evidence>
<dbReference type="EMBL" id="MEVI01000001">
    <property type="protein sequence ID" value="OGC55775.1"/>
    <property type="molecule type" value="Genomic_DNA"/>
</dbReference>
<keyword evidence="2" id="KW-1133">Transmembrane helix</keyword>
<comment type="caution">
    <text evidence="3">The sequence shown here is derived from an EMBL/GenBank/DDBJ whole genome shotgun (WGS) entry which is preliminary data.</text>
</comment>
<sequence>MQKNLQNQNFSESPPQPTGIYTGNNKNGWVKVLLLILLTLILLAGVFYAGTMFRGLQKQDKNLQTDTTPSPADALPSEEAMPTVTPQAVGIVTGKIFYPKDNNIFSYDTKSKEITKWTSYPKNKSSSPAYDEKGKQIPDIEIRHIKVVDGATLGFVKCGIVKGDFGCGLYTLNLETKEISERKKLSNDLFVLTAGFSLPNKFSYLVSAIITGEKWQLFFFNDGLLKTLEDVSTGSYGRGGFIEDSEKIRFSKDGKYLLQISTSSPRNPSDFNVYVYNLSDFSKQVISGATQPEWLDDKTIVYRKYEKKGDGLYLYNITTKTQRKIEGIDEASYSPSVLTGSNKILYTVYPDKQIWLYDFTTKKNSKVLDKAIFGSWVTPTKIIYEEIELCNGKVDCGGMMGEYETKSISVFDLETKVKDVISDLESTYEAASEY</sequence>
<feature type="region of interest" description="Disordered" evidence="1">
    <location>
        <begin position="61"/>
        <end position="82"/>
    </location>
</feature>
<dbReference type="PANTHER" id="PTHR36842">
    <property type="entry name" value="PROTEIN TOLB HOMOLOG"/>
    <property type="match status" value="1"/>
</dbReference>
<evidence type="ECO:0000313" key="4">
    <source>
        <dbReference type="Proteomes" id="UP000176504"/>
    </source>
</evidence>
<keyword evidence="2" id="KW-0472">Membrane</keyword>
<dbReference type="Proteomes" id="UP000176504">
    <property type="component" value="Unassembled WGS sequence"/>
</dbReference>
<reference evidence="3 4" key="1">
    <citation type="journal article" date="2016" name="Nat. Commun.">
        <title>Thousands of microbial genomes shed light on interconnected biogeochemical processes in an aquifer system.</title>
        <authorList>
            <person name="Anantharaman K."/>
            <person name="Brown C.T."/>
            <person name="Hug L.A."/>
            <person name="Sharon I."/>
            <person name="Castelle C.J."/>
            <person name="Probst A.J."/>
            <person name="Thomas B.C."/>
            <person name="Singh A."/>
            <person name="Wilkins M.J."/>
            <person name="Karaoz U."/>
            <person name="Brodie E.L."/>
            <person name="Williams K.H."/>
            <person name="Hubbard S.S."/>
            <person name="Banfield J.F."/>
        </authorList>
    </citation>
    <scope>NUCLEOTIDE SEQUENCE [LARGE SCALE GENOMIC DNA]</scope>
</reference>
<dbReference type="SUPFAM" id="SSF82171">
    <property type="entry name" value="DPP6 N-terminal domain-like"/>
    <property type="match status" value="1"/>
</dbReference>
<name>A0A1F4VF43_UNCKA</name>
<evidence type="ECO:0000256" key="2">
    <source>
        <dbReference type="SAM" id="Phobius"/>
    </source>
</evidence>
<proteinExistence type="predicted"/>
<dbReference type="PANTHER" id="PTHR36842:SF1">
    <property type="entry name" value="PROTEIN TOLB"/>
    <property type="match status" value="1"/>
</dbReference>
<protein>
    <recommendedName>
        <fullName evidence="5">DUF5050 domain-containing protein</fullName>
    </recommendedName>
</protein>
<evidence type="ECO:0000313" key="3">
    <source>
        <dbReference type="EMBL" id="OGC55775.1"/>
    </source>
</evidence>
<gene>
    <name evidence="3" type="ORF">A3A78_01915</name>
</gene>
<dbReference type="Gene3D" id="2.120.10.30">
    <property type="entry name" value="TolB, C-terminal domain"/>
    <property type="match status" value="1"/>
</dbReference>
<dbReference type="InterPro" id="IPR011042">
    <property type="entry name" value="6-blade_b-propeller_TolB-like"/>
</dbReference>
<accession>A0A1F4VF43</accession>
<organism evidence="3 4">
    <name type="scientific">candidate division WWE3 bacterium RIFCSPLOWO2_01_FULL_41_18</name>
    <dbReference type="NCBI Taxonomy" id="1802625"/>
    <lineage>
        <taxon>Bacteria</taxon>
        <taxon>Katanobacteria</taxon>
    </lineage>
</organism>
<dbReference type="AlphaFoldDB" id="A0A1F4VF43"/>
<evidence type="ECO:0000256" key="1">
    <source>
        <dbReference type="SAM" id="MobiDB-lite"/>
    </source>
</evidence>